<keyword evidence="11" id="KW-1185">Reference proteome</keyword>
<dbReference type="Pfam" id="PF08239">
    <property type="entry name" value="SH3_3"/>
    <property type="match status" value="1"/>
</dbReference>
<evidence type="ECO:0000256" key="7">
    <source>
        <dbReference type="SAM" id="Phobius"/>
    </source>
</evidence>
<proteinExistence type="predicted"/>
<evidence type="ECO:0000256" key="4">
    <source>
        <dbReference type="ARBA" id="ARBA00022989"/>
    </source>
</evidence>
<comment type="caution">
    <text evidence="10">The sequence shown here is derived from an EMBL/GenBank/DDBJ whole genome shotgun (WGS) entry which is preliminary data.</text>
</comment>
<reference evidence="10 11" key="1">
    <citation type="journal article" date="2013" name="Int. J. Syst. Evol. Microbiol.">
        <title>Celerinatantimonas yamalensis sp. nov., a cold-adapted diazotrophic bacterium from a cold permafrost brine.</title>
        <authorList>
            <person name="Shcherbakova V."/>
            <person name="Chuvilskaya N."/>
            <person name="Rivkina E."/>
            <person name="Demidov N."/>
            <person name="Uchaeva V."/>
            <person name="Suetin S."/>
            <person name="Suzina N."/>
            <person name="Gilichinsky D."/>
        </authorList>
    </citation>
    <scope>NUCLEOTIDE SEQUENCE [LARGE SCALE GENOMIC DNA]</scope>
    <source>
        <strain evidence="10 11">C7</strain>
    </source>
</reference>
<evidence type="ECO:0000259" key="9">
    <source>
        <dbReference type="PROSITE" id="PS51781"/>
    </source>
</evidence>
<feature type="signal peptide" evidence="8">
    <location>
        <begin position="1"/>
        <end position="20"/>
    </location>
</feature>
<keyword evidence="3 8" id="KW-0732">Signal</keyword>
<protein>
    <submittedName>
        <fullName evidence="10">TIGR04211 family SH3 domain-containing protein</fullName>
    </submittedName>
</protein>
<evidence type="ECO:0000256" key="8">
    <source>
        <dbReference type="SAM" id="SignalP"/>
    </source>
</evidence>
<accession>A0ABW9GA57</accession>
<dbReference type="NCBIfam" id="TIGR04211">
    <property type="entry name" value="SH3_and_anchor"/>
    <property type="match status" value="1"/>
</dbReference>
<feature type="chain" id="PRO_5045538620" evidence="8">
    <location>
        <begin position="21"/>
        <end position="204"/>
    </location>
</feature>
<keyword evidence="6" id="KW-0175">Coiled coil</keyword>
<comment type="subcellular location">
    <subcellularLocation>
        <location evidence="1">Membrane</location>
        <topology evidence="1">Single-pass membrane protein</topology>
    </subcellularLocation>
</comment>
<dbReference type="PIRSF" id="PIRSF006158">
    <property type="entry name" value="UCP006158_SH3"/>
    <property type="match status" value="1"/>
</dbReference>
<dbReference type="RefSeq" id="WP_408624830.1">
    <property type="nucleotide sequence ID" value="NZ_JBEQCT010000009.1"/>
</dbReference>
<organism evidence="10 11">
    <name type="scientific">Celerinatantimonas yamalensis</name>
    <dbReference type="NCBI Taxonomy" id="559956"/>
    <lineage>
        <taxon>Bacteria</taxon>
        <taxon>Pseudomonadati</taxon>
        <taxon>Pseudomonadota</taxon>
        <taxon>Gammaproteobacteria</taxon>
        <taxon>Celerinatantimonadaceae</taxon>
        <taxon>Celerinatantimonas</taxon>
    </lineage>
</organism>
<dbReference type="PROSITE" id="PS51781">
    <property type="entry name" value="SH3B"/>
    <property type="match status" value="1"/>
</dbReference>
<name>A0ABW9GA57_9GAMM</name>
<dbReference type="EMBL" id="JBEQCT010000009">
    <property type="protein sequence ID" value="MFM2486526.1"/>
    <property type="molecule type" value="Genomic_DNA"/>
</dbReference>
<keyword evidence="4 7" id="KW-1133">Transmembrane helix</keyword>
<evidence type="ECO:0000256" key="5">
    <source>
        <dbReference type="ARBA" id="ARBA00023136"/>
    </source>
</evidence>
<gene>
    <name evidence="10" type="ORF">ABUE30_15950</name>
</gene>
<evidence type="ECO:0000256" key="2">
    <source>
        <dbReference type="ARBA" id="ARBA00022692"/>
    </source>
</evidence>
<sequence>MRYKLLLSVLVTGLSFSAFAAQRYVTNDLFIYMHSGPGNNYRIVGTANAGEKVNELEFDKDSQFAHIKLLDSGKDGWIAADKLSSTPSVQTRLEQSQQQLQSTQQKLKTLETASQQGANSSAKEIEQLKQQLAAEKNQTTQLTSKLSNLLVSNKKLSSQLSNIQQNVQMQWLLRGGLIAVVGLIIGLVVPYLPRRRKRNADRWM</sequence>
<dbReference type="InterPro" id="IPR016476">
    <property type="entry name" value="SH3_dom_pro"/>
</dbReference>
<feature type="coiled-coil region" evidence="6">
    <location>
        <begin position="93"/>
        <end position="145"/>
    </location>
</feature>
<evidence type="ECO:0000313" key="10">
    <source>
        <dbReference type="EMBL" id="MFM2486526.1"/>
    </source>
</evidence>
<evidence type="ECO:0000313" key="11">
    <source>
        <dbReference type="Proteomes" id="UP001629953"/>
    </source>
</evidence>
<dbReference type="InterPro" id="IPR003646">
    <property type="entry name" value="SH3-like_bac-type"/>
</dbReference>
<evidence type="ECO:0000256" key="3">
    <source>
        <dbReference type="ARBA" id="ARBA00022729"/>
    </source>
</evidence>
<feature type="domain" description="SH3b" evidence="9">
    <location>
        <begin position="20"/>
        <end position="87"/>
    </location>
</feature>
<dbReference type="Proteomes" id="UP001629953">
    <property type="component" value="Unassembled WGS sequence"/>
</dbReference>
<keyword evidence="2 7" id="KW-0812">Transmembrane</keyword>
<evidence type="ECO:0000256" key="6">
    <source>
        <dbReference type="SAM" id="Coils"/>
    </source>
</evidence>
<keyword evidence="5 7" id="KW-0472">Membrane</keyword>
<evidence type="ECO:0000256" key="1">
    <source>
        <dbReference type="ARBA" id="ARBA00004167"/>
    </source>
</evidence>
<dbReference type="Gene3D" id="2.30.30.40">
    <property type="entry name" value="SH3 Domains"/>
    <property type="match status" value="1"/>
</dbReference>
<feature type="transmembrane region" description="Helical" evidence="7">
    <location>
        <begin position="171"/>
        <end position="192"/>
    </location>
</feature>
<dbReference type="SMART" id="SM00287">
    <property type="entry name" value="SH3b"/>
    <property type="match status" value="1"/>
</dbReference>